<organism evidence="2 3">
    <name type="scientific">Nocardioides luteus</name>
    <dbReference type="NCBI Taxonomy" id="1844"/>
    <lineage>
        <taxon>Bacteria</taxon>
        <taxon>Bacillati</taxon>
        <taxon>Actinomycetota</taxon>
        <taxon>Actinomycetes</taxon>
        <taxon>Propionibacteriales</taxon>
        <taxon>Nocardioidaceae</taxon>
        <taxon>Nocardioides</taxon>
    </lineage>
</organism>
<name>A0ABQ5SS67_9ACTN</name>
<proteinExistence type="predicted"/>
<sequence>MNASSQSNTTTTTPEVAPARPEAGDNTPSTSAPKACPACGSAEAWHGVITEPGEGDRHACDACGTVRTVRILESEPVEAVHLHLSPRPVAESVEGAWPSVPCPSWCTNDHAEDVDWTVTDPGDVFEHLGAELARLPLAGETRVSVRASHAFTRAGAEHGRTVAVECGRDLTIEEARHFAEAVLQAVAMVEPAAGGAGMSHDEPVQVEEAGEVDLSFGAILPPELDSKVSGEDQDRDNDFIESVLERHRAAAETLTEREWAALGRRMFRAQLDDTGVPITTSEHLADLSGISVRRLWLGEES</sequence>
<dbReference type="InterPro" id="IPR054202">
    <property type="entry name" value="DUF6907"/>
</dbReference>
<gene>
    <name evidence="2" type="ORF">GCM10017579_05460</name>
</gene>
<accession>A0ABQ5SS67</accession>
<reference evidence="2" key="1">
    <citation type="journal article" date="2014" name="Int. J. Syst. Evol. Microbiol.">
        <title>Complete genome of a new Firmicutes species belonging to the dominant human colonic microbiota ('Ruminococcus bicirculans') reveals two chromosomes and a selective capacity to utilize plant glucans.</title>
        <authorList>
            <consortium name="NISC Comparative Sequencing Program"/>
            <person name="Wegmann U."/>
            <person name="Louis P."/>
            <person name="Goesmann A."/>
            <person name="Henrissat B."/>
            <person name="Duncan S.H."/>
            <person name="Flint H.J."/>
        </authorList>
    </citation>
    <scope>NUCLEOTIDE SEQUENCE</scope>
    <source>
        <strain evidence="2">VKM Ac-1246</strain>
    </source>
</reference>
<protein>
    <submittedName>
        <fullName evidence="2">Uncharacterized protein</fullName>
    </submittedName>
</protein>
<comment type="caution">
    <text evidence="2">The sequence shown here is derived from an EMBL/GenBank/DDBJ whole genome shotgun (WGS) entry which is preliminary data.</text>
</comment>
<dbReference type="EMBL" id="BSEL01000001">
    <property type="protein sequence ID" value="GLJ66510.1"/>
    <property type="molecule type" value="Genomic_DNA"/>
</dbReference>
<keyword evidence="3" id="KW-1185">Reference proteome</keyword>
<dbReference type="Proteomes" id="UP001142292">
    <property type="component" value="Unassembled WGS sequence"/>
</dbReference>
<reference evidence="2" key="2">
    <citation type="submission" date="2023-01" db="EMBL/GenBank/DDBJ databases">
        <authorList>
            <person name="Sun Q."/>
            <person name="Evtushenko L."/>
        </authorList>
    </citation>
    <scope>NUCLEOTIDE SEQUENCE</scope>
    <source>
        <strain evidence="2">VKM Ac-1246</strain>
    </source>
</reference>
<evidence type="ECO:0000313" key="2">
    <source>
        <dbReference type="EMBL" id="GLJ66510.1"/>
    </source>
</evidence>
<feature type="region of interest" description="Disordered" evidence="1">
    <location>
        <begin position="1"/>
        <end position="38"/>
    </location>
</feature>
<dbReference type="RefSeq" id="WP_189119297.1">
    <property type="nucleotide sequence ID" value="NZ_BMRK01000011.1"/>
</dbReference>
<evidence type="ECO:0000256" key="1">
    <source>
        <dbReference type="SAM" id="MobiDB-lite"/>
    </source>
</evidence>
<evidence type="ECO:0000313" key="3">
    <source>
        <dbReference type="Proteomes" id="UP001142292"/>
    </source>
</evidence>
<dbReference type="Pfam" id="PF21848">
    <property type="entry name" value="DUF6907"/>
    <property type="match status" value="1"/>
</dbReference>